<dbReference type="Proteomes" id="UP001164481">
    <property type="component" value="Chromosome"/>
</dbReference>
<reference evidence="7" key="2">
    <citation type="submission" date="2022-11" db="EMBL/GenBank/DDBJ databases">
        <title>complete genomes of mycoplasma synoviae ZX313 strain and SD2 strain.</title>
        <authorList>
            <person name="Zhong Q."/>
        </authorList>
    </citation>
    <scope>NUCLEOTIDE SEQUENCE</scope>
    <source>
        <strain evidence="7">SD2</strain>
    </source>
</reference>
<feature type="domain" description="Methyltransferase small" evidence="6">
    <location>
        <begin position="70"/>
        <end position="150"/>
    </location>
</feature>
<dbReference type="EMBL" id="CP107525">
    <property type="protein sequence ID" value="UZW64666.1"/>
    <property type="molecule type" value="Genomic_DNA"/>
</dbReference>
<dbReference type="AlphaFoldDB" id="A0AAX3F0Z6"/>
<dbReference type="RefSeq" id="WP_154221488.1">
    <property type="nucleotide sequence ID" value="NZ_CP034544.1"/>
</dbReference>
<dbReference type="CDD" id="cd02440">
    <property type="entry name" value="AdoMet_MTases"/>
    <property type="match status" value="1"/>
</dbReference>
<evidence type="ECO:0000256" key="1">
    <source>
        <dbReference type="ARBA" id="ARBA00012771"/>
    </source>
</evidence>
<keyword evidence="4" id="KW-0949">S-adenosyl-L-methionine</keyword>
<dbReference type="EC" id="2.1.1.297" evidence="1"/>
<evidence type="ECO:0000256" key="3">
    <source>
        <dbReference type="ARBA" id="ARBA00022679"/>
    </source>
</evidence>
<dbReference type="InterPro" id="IPR004556">
    <property type="entry name" value="HemK-like"/>
</dbReference>
<evidence type="ECO:0000313" key="8">
    <source>
        <dbReference type="Proteomes" id="UP001164481"/>
    </source>
</evidence>
<dbReference type="NCBIfam" id="TIGR00536">
    <property type="entry name" value="hemK_fam"/>
    <property type="match status" value="1"/>
</dbReference>
<dbReference type="SUPFAM" id="SSF53335">
    <property type="entry name" value="S-adenosyl-L-methionine-dependent methyltransferases"/>
    <property type="match status" value="1"/>
</dbReference>
<dbReference type="InterPro" id="IPR050320">
    <property type="entry name" value="N5-glutamine_MTase"/>
</dbReference>
<accession>A0AAX3F0Z6</accession>
<evidence type="ECO:0000313" key="7">
    <source>
        <dbReference type="EMBL" id="UZW64666.1"/>
    </source>
</evidence>
<dbReference type="InterPro" id="IPR002052">
    <property type="entry name" value="DNA_methylase_N6_adenine_CS"/>
</dbReference>
<reference evidence="7" key="1">
    <citation type="submission" date="2022-10" db="EMBL/GenBank/DDBJ databases">
        <authorList>
            <person name="Wei X."/>
        </authorList>
    </citation>
    <scope>NUCLEOTIDE SEQUENCE</scope>
    <source>
        <strain evidence="7">SD2</strain>
    </source>
</reference>
<evidence type="ECO:0000256" key="4">
    <source>
        <dbReference type="ARBA" id="ARBA00022691"/>
    </source>
</evidence>
<dbReference type="GO" id="GO:0032259">
    <property type="term" value="P:methylation"/>
    <property type="evidence" value="ECO:0007669"/>
    <property type="project" value="UniProtKB-KW"/>
</dbReference>
<dbReference type="GO" id="GO:0003676">
    <property type="term" value="F:nucleic acid binding"/>
    <property type="evidence" value="ECO:0007669"/>
    <property type="project" value="InterPro"/>
</dbReference>
<keyword evidence="2 7" id="KW-0489">Methyltransferase</keyword>
<dbReference type="Pfam" id="PF05175">
    <property type="entry name" value="MTS"/>
    <property type="match status" value="1"/>
</dbReference>
<dbReference type="GO" id="GO:0102559">
    <property type="term" value="F:peptide chain release factor N(5)-glutamine methyltransferase activity"/>
    <property type="evidence" value="ECO:0007669"/>
    <property type="project" value="UniProtKB-EC"/>
</dbReference>
<evidence type="ECO:0000259" key="6">
    <source>
        <dbReference type="Pfam" id="PF05175"/>
    </source>
</evidence>
<evidence type="ECO:0000256" key="5">
    <source>
        <dbReference type="ARBA" id="ARBA00048391"/>
    </source>
</evidence>
<organism evidence="7 8">
    <name type="scientific">Mycoplasmopsis synoviae</name>
    <name type="common">Mycoplasma synoviae</name>
    <dbReference type="NCBI Taxonomy" id="2109"/>
    <lineage>
        <taxon>Bacteria</taxon>
        <taxon>Bacillati</taxon>
        <taxon>Mycoplasmatota</taxon>
        <taxon>Mycoplasmoidales</taxon>
        <taxon>Metamycoplasmataceae</taxon>
        <taxon>Mycoplasmopsis</taxon>
    </lineage>
</organism>
<gene>
    <name evidence="7" type="primary">prmC</name>
    <name evidence="7" type="ORF">OIE46_01075</name>
</gene>
<comment type="catalytic activity">
    <reaction evidence="5">
        <text>L-glutaminyl-[peptide chain release factor] + S-adenosyl-L-methionine = N(5)-methyl-L-glutaminyl-[peptide chain release factor] + S-adenosyl-L-homocysteine + H(+)</text>
        <dbReference type="Rhea" id="RHEA:42896"/>
        <dbReference type="Rhea" id="RHEA-COMP:10271"/>
        <dbReference type="Rhea" id="RHEA-COMP:10272"/>
        <dbReference type="ChEBI" id="CHEBI:15378"/>
        <dbReference type="ChEBI" id="CHEBI:30011"/>
        <dbReference type="ChEBI" id="CHEBI:57856"/>
        <dbReference type="ChEBI" id="CHEBI:59789"/>
        <dbReference type="ChEBI" id="CHEBI:61891"/>
        <dbReference type="EC" id="2.1.1.297"/>
    </reaction>
</comment>
<protein>
    <recommendedName>
        <fullName evidence="1">peptide chain release factor N(5)-glutamine methyltransferase</fullName>
        <ecNumber evidence="1">2.1.1.297</ecNumber>
    </recommendedName>
</protein>
<keyword evidence="3 7" id="KW-0808">Transferase</keyword>
<name>A0AAX3F0Z6_MYCSY</name>
<evidence type="ECO:0000256" key="2">
    <source>
        <dbReference type="ARBA" id="ARBA00022603"/>
    </source>
</evidence>
<proteinExistence type="predicted"/>
<dbReference type="PROSITE" id="PS00092">
    <property type="entry name" value="N6_MTASE"/>
    <property type="match status" value="1"/>
</dbReference>
<dbReference type="Gene3D" id="3.40.50.150">
    <property type="entry name" value="Vaccinia Virus protein VP39"/>
    <property type="match status" value="1"/>
</dbReference>
<dbReference type="InterPro" id="IPR019874">
    <property type="entry name" value="RF_methyltr_PrmC"/>
</dbReference>
<dbReference type="PANTHER" id="PTHR18895">
    <property type="entry name" value="HEMK METHYLTRANSFERASE"/>
    <property type="match status" value="1"/>
</dbReference>
<dbReference type="InterPro" id="IPR007848">
    <property type="entry name" value="Small_mtfrase_dom"/>
</dbReference>
<dbReference type="NCBIfam" id="TIGR03534">
    <property type="entry name" value="RF_mod_PrmC"/>
    <property type="match status" value="1"/>
</dbReference>
<sequence length="241" mass="28112">MINELKREKRKYGLSENLTQKELNLLSKNYPIQKIIGHVEMLNVKIDLSYKVLIPRYETEEVILKAFEYIKNDSSFKVLDLATGSGFIALAIKKKFSSAKIYASDISKIALRQASKNAQINKLDIGLIHSNWFSNVNQKFNLIICNPPYIGKYEELSESIKKYEPKKALYAKDDGFYFYKKIIRQAPKYLQNEKLLIFELSALHLDKWNKIKNQKVKYNINSITFFNDIANLLRIAIIKFN</sequence>
<dbReference type="PANTHER" id="PTHR18895:SF74">
    <property type="entry name" value="MTRF1L RELEASE FACTOR GLUTAMINE METHYLTRANSFERASE"/>
    <property type="match status" value="1"/>
</dbReference>
<dbReference type="InterPro" id="IPR029063">
    <property type="entry name" value="SAM-dependent_MTases_sf"/>
</dbReference>